<keyword evidence="2" id="KW-0238">DNA-binding</keyword>
<evidence type="ECO:0000256" key="2">
    <source>
        <dbReference type="ARBA" id="ARBA00023125"/>
    </source>
</evidence>
<comment type="caution">
    <text evidence="5">The sequence shown here is derived from an EMBL/GenBank/DDBJ whole genome shotgun (WGS) entry which is preliminary data.</text>
</comment>
<dbReference type="InterPro" id="IPR018060">
    <property type="entry name" value="HTH_AraC"/>
</dbReference>
<dbReference type="SMART" id="SM00342">
    <property type="entry name" value="HTH_ARAC"/>
    <property type="match status" value="1"/>
</dbReference>
<keyword evidence="1" id="KW-0805">Transcription regulation</keyword>
<dbReference type="Proteomes" id="UP001430804">
    <property type="component" value="Unassembled WGS sequence"/>
</dbReference>
<evidence type="ECO:0000256" key="1">
    <source>
        <dbReference type="ARBA" id="ARBA00023015"/>
    </source>
</evidence>
<protein>
    <submittedName>
        <fullName evidence="5">Helix-turn-helix domain-containing protein</fullName>
    </submittedName>
</protein>
<dbReference type="RefSeq" id="WP_219203344.1">
    <property type="nucleotide sequence ID" value="NZ_JAHWQX010000005.1"/>
</dbReference>
<organism evidence="5 6">
    <name type="scientific">Pseudohoeflea coraliihabitans</name>
    <dbReference type="NCBI Taxonomy" id="2860393"/>
    <lineage>
        <taxon>Bacteria</taxon>
        <taxon>Pseudomonadati</taxon>
        <taxon>Pseudomonadota</taxon>
        <taxon>Alphaproteobacteria</taxon>
        <taxon>Hyphomicrobiales</taxon>
        <taxon>Rhizobiaceae</taxon>
        <taxon>Pseudohoeflea</taxon>
    </lineage>
</organism>
<evidence type="ECO:0000256" key="3">
    <source>
        <dbReference type="ARBA" id="ARBA00023163"/>
    </source>
</evidence>
<gene>
    <name evidence="5" type="ORF">KY465_17165</name>
</gene>
<evidence type="ECO:0000313" key="6">
    <source>
        <dbReference type="Proteomes" id="UP001430804"/>
    </source>
</evidence>
<dbReference type="Pfam" id="PF14525">
    <property type="entry name" value="AraC_binding_2"/>
    <property type="match status" value="1"/>
</dbReference>
<dbReference type="PROSITE" id="PS01124">
    <property type="entry name" value="HTH_ARAC_FAMILY_2"/>
    <property type="match status" value="1"/>
</dbReference>
<dbReference type="InterPro" id="IPR035418">
    <property type="entry name" value="AraC-bd_2"/>
</dbReference>
<dbReference type="PANTHER" id="PTHR46796:SF6">
    <property type="entry name" value="ARAC SUBFAMILY"/>
    <property type="match status" value="1"/>
</dbReference>
<name>A0ABS6WST8_9HYPH</name>
<dbReference type="PANTHER" id="PTHR46796">
    <property type="entry name" value="HTH-TYPE TRANSCRIPTIONAL ACTIVATOR RHAS-RELATED"/>
    <property type="match status" value="1"/>
</dbReference>
<dbReference type="InterPro" id="IPR050204">
    <property type="entry name" value="AraC_XylS_family_regulators"/>
</dbReference>
<dbReference type="InterPro" id="IPR018062">
    <property type="entry name" value="HTH_AraC-typ_CS"/>
</dbReference>
<accession>A0ABS6WST8</accession>
<keyword evidence="6" id="KW-1185">Reference proteome</keyword>
<sequence length="315" mass="35352">MTWIAHSTDRIPPPDRAAAWSAVIADVYFPLALTYRSASRFKGKLSNRSVGRIEVSRLRTEPLQYERLPRHISSTSEEEFLVTLPRRSPVTFYQMNREVRCEPGGFILERGDAPYRFSYEEANDLLVLKVPKPLLGTYLREPDQHCARVFDGRSGMGGLFSAMARRLHDEDTITDAASAAVVSRHLIELLTLALEDRGSGESMAGSAVRTAHLRRAGDYIAAHLTDPSLSPETIANACGVSKRYLHDLFRDVNGTVSQHIRDQRLIAARAMLEVASNRSIAEIAYRFGFCDQAQFSRLFKARFGETPSEHRARQA</sequence>
<reference evidence="5" key="1">
    <citation type="submission" date="2021-07" db="EMBL/GenBank/DDBJ databases">
        <title>Pseudohoeflea marina sp. nov. a polyhydroxyalcanoate-producing bacterium.</title>
        <authorList>
            <person name="Zheng W."/>
            <person name="Yu S."/>
            <person name="Huang Y."/>
        </authorList>
    </citation>
    <scope>NUCLEOTIDE SEQUENCE</scope>
    <source>
        <strain evidence="5">DP4N28-3</strain>
    </source>
</reference>
<dbReference type="EMBL" id="JAHWQX010000005">
    <property type="protein sequence ID" value="MBW3099011.1"/>
    <property type="molecule type" value="Genomic_DNA"/>
</dbReference>
<feature type="domain" description="HTH araC/xylS-type" evidence="4">
    <location>
        <begin position="214"/>
        <end position="313"/>
    </location>
</feature>
<proteinExistence type="predicted"/>
<dbReference type="PROSITE" id="PS00041">
    <property type="entry name" value="HTH_ARAC_FAMILY_1"/>
    <property type="match status" value="1"/>
</dbReference>
<evidence type="ECO:0000259" key="4">
    <source>
        <dbReference type="PROSITE" id="PS01124"/>
    </source>
</evidence>
<evidence type="ECO:0000313" key="5">
    <source>
        <dbReference type="EMBL" id="MBW3099011.1"/>
    </source>
</evidence>
<dbReference type="Pfam" id="PF12833">
    <property type="entry name" value="HTH_18"/>
    <property type="match status" value="1"/>
</dbReference>
<keyword evidence="3" id="KW-0804">Transcription</keyword>